<proteinExistence type="inferred from homology"/>
<dbReference type="InterPro" id="IPR000577">
    <property type="entry name" value="Carb_kinase_FGGY"/>
</dbReference>
<dbReference type="Pfam" id="PF00370">
    <property type="entry name" value="FGGY_N"/>
    <property type="match status" value="1"/>
</dbReference>
<comment type="caution">
    <text evidence="8">The sequence shown here is derived from an EMBL/GenBank/DDBJ whole genome shotgun (WGS) entry which is preliminary data.</text>
</comment>
<dbReference type="CDD" id="cd07770">
    <property type="entry name" value="ASKHA_NBD_FGGY_GntK"/>
    <property type="match status" value="1"/>
</dbReference>
<dbReference type="InterPro" id="IPR018484">
    <property type="entry name" value="FGGY_N"/>
</dbReference>
<dbReference type="RefSeq" id="WP_185374663.1">
    <property type="nucleotide sequence ID" value="NZ_JAARRM010000005.1"/>
</dbReference>
<feature type="domain" description="Carbohydrate kinase FGGY N-terminal" evidence="6">
    <location>
        <begin position="5"/>
        <end position="248"/>
    </location>
</feature>
<dbReference type="EMBL" id="JAARRM010000005">
    <property type="protein sequence ID" value="MBC1522247.1"/>
    <property type="molecule type" value="Genomic_DNA"/>
</dbReference>
<dbReference type="InterPro" id="IPR018485">
    <property type="entry name" value="FGGY_C"/>
</dbReference>
<gene>
    <name evidence="8" type="ORF">HB912_11375</name>
</gene>
<feature type="domain" description="Carbohydrate kinase FGGY C-terminal" evidence="7">
    <location>
        <begin position="259"/>
        <end position="442"/>
    </location>
</feature>
<dbReference type="PROSITE" id="PS00445">
    <property type="entry name" value="FGGY_KINASES_2"/>
    <property type="match status" value="1"/>
</dbReference>
<evidence type="ECO:0000313" key="9">
    <source>
        <dbReference type="Proteomes" id="UP000559885"/>
    </source>
</evidence>
<dbReference type="InterPro" id="IPR050406">
    <property type="entry name" value="FGGY_Carb_Kinase"/>
</dbReference>
<dbReference type="InterPro" id="IPR043129">
    <property type="entry name" value="ATPase_NBD"/>
</dbReference>
<keyword evidence="4 5" id="KW-0418">Kinase</keyword>
<dbReference type="SUPFAM" id="SSF53067">
    <property type="entry name" value="Actin-like ATPase domain"/>
    <property type="match status" value="2"/>
</dbReference>
<dbReference type="GO" id="GO:0005975">
    <property type="term" value="P:carbohydrate metabolic process"/>
    <property type="evidence" value="ECO:0007669"/>
    <property type="project" value="InterPro"/>
</dbReference>
<dbReference type="InterPro" id="IPR018483">
    <property type="entry name" value="Carb_kinase_FGGY_CS"/>
</dbReference>
<keyword evidence="3 5" id="KW-0808">Transferase</keyword>
<dbReference type="Gene3D" id="3.30.420.40">
    <property type="match status" value="2"/>
</dbReference>
<dbReference type="PANTHER" id="PTHR43095:SF2">
    <property type="entry name" value="GLUCONOKINASE"/>
    <property type="match status" value="1"/>
</dbReference>
<dbReference type="AlphaFoldDB" id="A0A841ZRT5"/>
<name>A0A841ZRT5_9LIST</name>
<evidence type="ECO:0000256" key="1">
    <source>
        <dbReference type="ARBA" id="ARBA00009156"/>
    </source>
</evidence>
<keyword evidence="2" id="KW-0597">Phosphoprotein</keyword>
<evidence type="ECO:0000256" key="4">
    <source>
        <dbReference type="ARBA" id="ARBA00022777"/>
    </source>
</evidence>
<dbReference type="PANTHER" id="PTHR43095">
    <property type="entry name" value="SUGAR KINASE"/>
    <property type="match status" value="1"/>
</dbReference>
<dbReference type="GO" id="GO:0016773">
    <property type="term" value="F:phosphotransferase activity, alcohol group as acceptor"/>
    <property type="evidence" value="ECO:0007669"/>
    <property type="project" value="InterPro"/>
</dbReference>
<evidence type="ECO:0000256" key="5">
    <source>
        <dbReference type="RuleBase" id="RU003733"/>
    </source>
</evidence>
<evidence type="ECO:0000256" key="2">
    <source>
        <dbReference type="ARBA" id="ARBA00022553"/>
    </source>
</evidence>
<reference evidence="8 9" key="1">
    <citation type="submission" date="2020-03" db="EMBL/GenBank/DDBJ databases">
        <title>Soil Listeria distribution.</title>
        <authorList>
            <person name="Liao J."/>
            <person name="Wiedmann M."/>
        </authorList>
    </citation>
    <scope>NUCLEOTIDE SEQUENCE [LARGE SCALE GENOMIC DNA]</scope>
    <source>
        <strain evidence="8 9">FSL L7-1507</strain>
    </source>
</reference>
<dbReference type="Proteomes" id="UP000559885">
    <property type="component" value="Unassembled WGS sequence"/>
</dbReference>
<evidence type="ECO:0000313" key="8">
    <source>
        <dbReference type="EMBL" id="MBC1522247.1"/>
    </source>
</evidence>
<sequence>MSEFVMGVDIGTSSTKAVLFTEQGQVVNRCAISYQMKTDTRGKAELDPDQIFEAVCGAIRGGMLESKVDKNEILAVSFSAAMHSLILIDETGKPLTKCITWADGRSSGALKRMKQKFDLEALYQKTGTPIHAMSPFAKLCWLQETEPEKVKLAMRICGIKSYVLYHFFGKWVIDASLASGSGLFNPVTMKWEPLALNLVNIPEGKLPEVVSESHQLTGLSETSGERLLLNVDTPFVIGANDGSLANLGIQALGESDVTVTVGTSGAVRKIGHSFLPDEHGRTFCYRLTDGYFVRGGAVNNGGKIVEWALEQLAPRAIRNERDYEKLMEQAGEIPLGAEGLLFLPYLLGERAPYWTDDIRGAFLGLSESHTRAHMVRAVVEGVTLNLYSVYQEIQAEGDVLYVTGGIARQEFWCQLLADVFGHEVRVPYTVEGSSLGAAIIALEAFGEIQGFKLDAEPEITARFFPDPKRHERYLAWHAVFAEAAEALMASNRRIIEWLNEDE</sequence>
<dbReference type="PIRSF" id="PIRSF000538">
    <property type="entry name" value="GlpK"/>
    <property type="match status" value="1"/>
</dbReference>
<dbReference type="Pfam" id="PF02782">
    <property type="entry name" value="FGGY_C"/>
    <property type="match status" value="1"/>
</dbReference>
<evidence type="ECO:0000256" key="3">
    <source>
        <dbReference type="ARBA" id="ARBA00022679"/>
    </source>
</evidence>
<dbReference type="GO" id="GO:0016301">
    <property type="term" value="F:kinase activity"/>
    <property type="evidence" value="ECO:0007669"/>
    <property type="project" value="UniProtKB-KW"/>
</dbReference>
<accession>A0A841ZRT5</accession>
<evidence type="ECO:0000259" key="7">
    <source>
        <dbReference type="Pfam" id="PF02782"/>
    </source>
</evidence>
<protein>
    <submittedName>
        <fullName evidence="8">Gluconokinase</fullName>
    </submittedName>
</protein>
<organism evidence="8 9">
    <name type="scientific">Listeria aquatica</name>
    <dbReference type="NCBI Taxonomy" id="1494960"/>
    <lineage>
        <taxon>Bacteria</taxon>
        <taxon>Bacillati</taxon>
        <taxon>Bacillota</taxon>
        <taxon>Bacilli</taxon>
        <taxon>Bacillales</taxon>
        <taxon>Listeriaceae</taxon>
        <taxon>Listeria</taxon>
    </lineage>
</organism>
<comment type="similarity">
    <text evidence="1 5">Belongs to the FGGY kinase family.</text>
</comment>
<evidence type="ECO:0000259" key="6">
    <source>
        <dbReference type="Pfam" id="PF00370"/>
    </source>
</evidence>